<dbReference type="Proteomes" id="UP000504635">
    <property type="component" value="Unplaced"/>
</dbReference>
<dbReference type="PANTHER" id="PTHR23227:SF67">
    <property type="entry name" value="CRANIOFACIAL DEVELOPMENT PROTEIN 2-LIKE"/>
    <property type="match status" value="1"/>
</dbReference>
<dbReference type="Gene3D" id="3.60.10.10">
    <property type="entry name" value="Endonuclease/exonuclease/phosphatase"/>
    <property type="match status" value="1"/>
</dbReference>
<accession>A0A6J2X8F2</accession>
<dbReference type="SUPFAM" id="SSF56219">
    <property type="entry name" value="DNase I-like"/>
    <property type="match status" value="1"/>
</dbReference>
<feature type="domain" description="Endonuclease/exonuclease/phosphatase" evidence="1">
    <location>
        <begin position="2"/>
        <end position="89"/>
    </location>
</feature>
<dbReference type="GeneID" id="115875774"/>
<proteinExistence type="predicted"/>
<evidence type="ECO:0000313" key="2">
    <source>
        <dbReference type="Proteomes" id="UP000504635"/>
    </source>
</evidence>
<keyword evidence="2" id="KW-1185">Reference proteome</keyword>
<protein>
    <submittedName>
        <fullName evidence="3">Craniofacial development protein 2-like</fullName>
    </submittedName>
</protein>
<dbReference type="InterPro" id="IPR036691">
    <property type="entry name" value="Endo/exonu/phosph_ase_sf"/>
</dbReference>
<reference evidence="3" key="1">
    <citation type="submission" date="2025-08" db="UniProtKB">
        <authorList>
            <consortium name="RefSeq"/>
        </authorList>
    </citation>
    <scope>IDENTIFICATION</scope>
    <source>
        <tissue evidence="3">Gonads</tissue>
    </source>
</reference>
<sequence>MKIIQVYAPTSDHSDEEIESLYEDIETANQETKCHYTFIMGDFNAKVGKQMDDSETAMGNFGSEGRNERGQMLLDFLHHHNLHLMNTYFKKKPQRRWTWISPDGRTKTR</sequence>
<dbReference type="InterPro" id="IPR027124">
    <property type="entry name" value="Swc5/CFDP1/2"/>
</dbReference>
<dbReference type="RefSeq" id="XP_030747139.1">
    <property type="nucleotide sequence ID" value="XM_030891279.1"/>
</dbReference>
<dbReference type="KEGG" id="soy:115875774"/>
<dbReference type="AlphaFoldDB" id="A0A6J2X8F2"/>
<dbReference type="PANTHER" id="PTHR23227">
    <property type="entry name" value="BUCENTAUR RELATED"/>
    <property type="match status" value="1"/>
</dbReference>
<dbReference type="Pfam" id="PF14529">
    <property type="entry name" value="Exo_endo_phos_2"/>
    <property type="match status" value="1"/>
</dbReference>
<evidence type="ECO:0000313" key="3">
    <source>
        <dbReference type="RefSeq" id="XP_030747139.1"/>
    </source>
</evidence>
<evidence type="ECO:0000259" key="1">
    <source>
        <dbReference type="Pfam" id="PF14529"/>
    </source>
</evidence>
<dbReference type="InParanoid" id="A0A6J2X8F2"/>
<dbReference type="InterPro" id="IPR005135">
    <property type="entry name" value="Endo/exonuclease/phosphatase"/>
</dbReference>
<gene>
    <name evidence="3" type="primary">LOC115875774</name>
</gene>
<organism evidence="2 3">
    <name type="scientific">Sitophilus oryzae</name>
    <name type="common">Rice weevil</name>
    <name type="synonym">Curculio oryzae</name>
    <dbReference type="NCBI Taxonomy" id="7048"/>
    <lineage>
        <taxon>Eukaryota</taxon>
        <taxon>Metazoa</taxon>
        <taxon>Ecdysozoa</taxon>
        <taxon>Arthropoda</taxon>
        <taxon>Hexapoda</taxon>
        <taxon>Insecta</taxon>
        <taxon>Pterygota</taxon>
        <taxon>Neoptera</taxon>
        <taxon>Endopterygota</taxon>
        <taxon>Coleoptera</taxon>
        <taxon>Polyphaga</taxon>
        <taxon>Cucujiformia</taxon>
        <taxon>Curculionidae</taxon>
        <taxon>Dryophthorinae</taxon>
        <taxon>Sitophilus</taxon>
    </lineage>
</organism>
<name>A0A6J2X8F2_SITOR</name>
<dbReference type="OrthoDB" id="7398566at2759"/>
<dbReference type="GO" id="GO:0003824">
    <property type="term" value="F:catalytic activity"/>
    <property type="evidence" value="ECO:0007669"/>
    <property type="project" value="InterPro"/>
</dbReference>